<organism evidence="4 5">
    <name type="scientific">Ornithinimicrobium ciconiae</name>
    <dbReference type="NCBI Taxonomy" id="2594265"/>
    <lineage>
        <taxon>Bacteria</taxon>
        <taxon>Bacillati</taxon>
        <taxon>Actinomycetota</taxon>
        <taxon>Actinomycetes</taxon>
        <taxon>Micrococcales</taxon>
        <taxon>Ornithinimicrobiaceae</taxon>
        <taxon>Ornithinimicrobium</taxon>
    </lineage>
</organism>
<accession>A0A516G6J3</accession>
<dbReference type="InterPro" id="IPR014710">
    <property type="entry name" value="RmlC-like_jellyroll"/>
</dbReference>
<dbReference type="Gene3D" id="2.60.120.10">
    <property type="entry name" value="Jelly Rolls"/>
    <property type="match status" value="1"/>
</dbReference>
<feature type="domain" description="Cupin type-2" evidence="3">
    <location>
        <begin position="413"/>
        <end position="464"/>
    </location>
</feature>
<proteinExistence type="inferred from homology"/>
<dbReference type="CDD" id="cd02208">
    <property type="entry name" value="cupin_RmlC-like"/>
    <property type="match status" value="1"/>
</dbReference>
<dbReference type="PANTHER" id="PTHR35861:SF1">
    <property type="entry name" value="PHAGE TAIL SHEATH PROTEIN"/>
    <property type="match status" value="1"/>
</dbReference>
<dbReference type="SUPFAM" id="SSF51182">
    <property type="entry name" value="RmlC-like cupins"/>
    <property type="match status" value="1"/>
</dbReference>
<comment type="similarity">
    <text evidence="1">Belongs to the myoviridae tail sheath protein family.</text>
</comment>
<feature type="domain" description="Tail sheath protein subtilisin-like" evidence="2">
    <location>
        <begin position="165"/>
        <end position="251"/>
    </location>
</feature>
<dbReference type="PROSITE" id="PS51257">
    <property type="entry name" value="PROKAR_LIPOPROTEIN"/>
    <property type="match status" value="1"/>
</dbReference>
<dbReference type="Pfam" id="PF04984">
    <property type="entry name" value="Phage_sheath_1"/>
    <property type="match status" value="1"/>
</dbReference>
<evidence type="ECO:0000256" key="1">
    <source>
        <dbReference type="ARBA" id="ARBA00008005"/>
    </source>
</evidence>
<evidence type="ECO:0000259" key="2">
    <source>
        <dbReference type="Pfam" id="PF04984"/>
    </source>
</evidence>
<reference evidence="4 5" key="1">
    <citation type="submission" date="2019-07" db="EMBL/GenBank/DDBJ databases">
        <title>complete genome sequencing of Ornithinimicrobium sp. H23M54.</title>
        <authorList>
            <person name="Bae J.-W."/>
            <person name="Lee S.-Y."/>
        </authorList>
    </citation>
    <scope>NUCLEOTIDE SEQUENCE [LARGE SCALE GENOMIC DNA]</scope>
    <source>
        <strain evidence="4 5">H23M54</strain>
    </source>
</reference>
<dbReference type="InterPro" id="IPR011051">
    <property type="entry name" value="RmlC_Cupin_sf"/>
</dbReference>
<evidence type="ECO:0000259" key="3">
    <source>
        <dbReference type="Pfam" id="PF07883"/>
    </source>
</evidence>
<dbReference type="PANTHER" id="PTHR35861">
    <property type="match status" value="1"/>
</dbReference>
<protein>
    <submittedName>
        <fullName evidence="4">Cupin domain-containing protein</fullName>
    </submittedName>
</protein>
<evidence type="ECO:0000313" key="4">
    <source>
        <dbReference type="EMBL" id="QDO87010.1"/>
    </source>
</evidence>
<dbReference type="Pfam" id="PF07883">
    <property type="entry name" value="Cupin_2"/>
    <property type="match status" value="1"/>
</dbReference>
<dbReference type="AlphaFoldDB" id="A0A516G6J3"/>
<dbReference type="EMBL" id="CP041616">
    <property type="protein sequence ID" value="QDO87010.1"/>
    <property type="molecule type" value="Genomic_DNA"/>
</dbReference>
<dbReference type="KEGG" id="orz:FNH13_00650"/>
<dbReference type="OrthoDB" id="9767864at2"/>
<dbReference type="InterPro" id="IPR013096">
    <property type="entry name" value="Cupin_2"/>
</dbReference>
<keyword evidence="5" id="KW-1185">Reference proteome</keyword>
<gene>
    <name evidence="4" type="ORF">FNH13_00650</name>
</gene>
<dbReference type="InterPro" id="IPR052042">
    <property type="entry name" value="Tail_sheath_structural"/>
</dbReference>
<name>A0A516G6J3_9MICO</name>
<dbReference type="Gene3D" id="3.40.50.11780">
    <property type="match status" value="1"/>
</dbReference>
<sequence length="487" mass="51705">MPEDDRPGNPIPQLSRSRHIRAAATSVTAFVGACTQGPVGRPVRVATAADYHDTFGPSLDAARPLGHAVDLFFANGGDNAIIVRAPGASAEELVPPDGTEHAEALDGSGVTVLVIPGLTTGHTAQVRRALRRCASYSAVLLLDPPAGDWRASTEQDLTSIPEHRDRAAVYHPWVLVGGRAVPPTGAVAGVIARTDAARGVWKTPAGSDAVLHGIEGLATPADHQLAESLTLAGVNPLRESPGRGPVVWGARVLSAAQAGGAAQRYLPVRRLADHVRRSISTDLGWVVFEQDEPDLWQRVRVMTEEFLMALFEQGALVGSRPRDAFFVQVGLGQTMTAEDVAAGLLRLEVGISPLRPAEFEVLRIVVPTASARDAASLLIERADGREDGEQWAESHERLPGGAGISLILESTTRPGVGPRLHQHPYPETFVIRRGSAVFTVGAATVPGRAGQILVVPAETAHTFVTGPDGYEGLHLHESDTFETEWLE</sequence>
<dbReference type="Proteomes" id="UP000315395">
    <property type="component" value="Chromosome"/>
</dbReference>
<dbReference type="InterPro" id="IPR035089">
    <property type="entry name" value="Phage_sheath_subtilisin"/>
</dbReference>
<evidence type="ECO:0000313" key="5">
    <source>
        <dbReference type="Proteomes" id="UP000315395"/>
    </source>
</evidence>